<dbReference type="EMBL" id="MSKL01000036">
    <property type="protein sequence ID" value="OLO47133.1"/>
    <property type="molecule type" value="Genomic_DNA"/>
</dbReference>
<name>A0A1Q8VGB7_9ACTO</name>
<dbReference type="PROSITE" id="PS00552">
    <property type="entry name" value="HTH_MERR_1"/>
    <property type="match status" value="1"/>
</dbReference>
<keyword evidence="1" id="KW-0238">DNA-binding</keyword>
<accession>A0A1Q8VGB7</accession>
<gene>
    <name evidence="3" type="ORF">BKH28_12800</name>
</gene>
<dbReference type="SUPFAM" id="SSF48371">
    <property type="entry name" value="ARM repeat"/>
    <property type="match status" value="1"/>
</dbReference>
<dbReference type="Pfam" id="PF13646">
    <property type="entry name" value="HEAT_2"/>
    <property type="match status" value="1"/>
</dbReference>
<reference evidence="3 4" key="1">
    <citation type="submission" date="2016-12" db="EMBL/GenBank/DDBJ databases">
        <title>Genomic comparison of strains in the 'Actinomyces naeslundii' group.</title>
        <authorList>
            <person name="Mughal S.R."/>
            <person name="Do T."/>
            <person name="Gilbert S.C."/>
            <person name="Witherden E.A."/>
            <person name="Didelot X."/>
            <person name="Beighton D."/>
        </authorList>
    </citation>
    <scope>NUCLEOTIDE SEQUENCE [LARGE SCALE GENOMIC DNA]</scope>
    <source>
        <strain evidence="3 4">P6N</strain>
    </source>
</reference>
<proteinExistence type="predicted"/>
<dbReference type="OrthoDB" id="7849865at2"/>
<dbReference type="InterPro" id="IPR011989">
    <property type="entry name" value="ARM-like"/>
</dbReference>
<dbReference type="InterPro" id="IPR047057">
    <property type="entry name" value="MerR_fam"/>
</dbReference>
<dbReference type="SUPFAM" id="SSF46955">
    <property type="entry name" value="Putative DNA-binding domain"/>
    <property type="match status" value="1"/>
</dbReference>
<dbReference type="GO" id="GO:0003700">
    <property type="term" value="F:DNA-binding transcription factor activity"/>
    <property type="evidence" value="ECO:0007669"/>
    <property type="project" value="InterPro"/>
</dbReference>
<dbReference type="Gene3D" id="1.25.10.10">
    <property type="entry name" value="Leucine-rich Repeat Variant"/>
    <property type="match status" value="1"/>
</dbReference>
<evidence type="ECO:0000313" key="3">
    <source>
        <dbReference type="EMBL" id="OLO47133.1"/>
    </source>
</evidence>
<protein>
    <submittedName>
        <fullName evidence="3">MerR family transcriptional regulator</fullName>
    </submittedName>
</protein>
<dbReference type="PRINTS" id="PR00040">
    <property type="entry name" value="HTHMERR"/>
</dbReference>
<feature type="domain" description="HTH merR-type" evidence="2">
    <location>
        <begin position="1"/>
        <end position="69"/>
    </location>
</feature>
<dbReference type="InterPro" id="IPR004155">
    <property type="entry name" value="PBS_lyase_HEAT"/>
</dbReference>
<evidence type="ECO:0000313" key="4">
    <source>
        <dbReference type="Proteomes" id="UP000186394"/>
    </source>
</evidence>
<organism evidence="3 4">
    <name type="scientific">Actinomyces oris</name>
    <dbReference type="NCBI Taxonomy" id="544580"/>
    <lineage>
        <taxon>Bacteria</taxon>
        <taxon>Bacillati</taxon>
        <taxon>Actinomycetota</taxon>
        <taxon>Actinomycetes</taxon>
        <taxon>Actinomycetales</taxon>
        <taxon>Actinomycetaceae</taxon>
        <taxon>Actinomyces</taxon>
    </lineage>
</organism>
<dbReference type="SMART" id="SM00567">
    <property type="entry name" value="EZ_HEAT"/>
    <property type="match status" value="3"/>
</dbReference>
<dbReference type="InterPro" id="IPR016024">
    <property type="entry name" value="ARM-type_fold"/>
</dbReference>
<dbReference type="InterPro" id="IPR000551">
    <property type="entry name" value="MerR-type_HTH_dom"/>
</dbReference>
<dbReference type="RefSeq" id="WP_075419167.1">
    <property type="nucleotide sequence ID" value="NZ_MSKL01000036.1"/>
</dbReference>
<dbReference type="InterPro" id="IPR009061">
    <property type="entry name" value="DNA-bd_dom_put_sf"/>
</dbReference>
<comment type="caution">
    <text evidence="3">The sequence shown here is derived from an EMBL/GenBank/DDBJ whole genome shotgun (WGS) entry which is preliminary data.</text>
</comment>
<evidence type="ECO:0000256" key="1">
    <source>
        <dbReference type="ARBA" id="ARBA00023125"/>
    </source>
</evidence>
<dbReference type="Proteomes" id="UP000186394">
    <property type="component" value="Unassembled WGS sequence"/>
</dbReference>
<dbReference type="Pfam" id="PF13411">
    <property type="entry name" value="MerR_1"/>
    <property type="match status" value="1"/>
</dbReference>
<sequence>MLIGDAARSSGVSARMLRHYEALGLVRPTGRTSAGYRDYSAEDVRRIFQVESLRSMGLSLKQVGRALEDPDLTPAALVVDLIRCTEERLAQERELLDRLRAIDASAPADWRDVLRVIDLMRDLDSESAARRQQAVLIRSAGAPVPVELLAEALLSESEPDVAGALRWAIARSGGDAVAALRAGARAGDTDVRRRAVRAISEVPEAPGAAVVLAQALDDPDAAVRDCAALALGRCGVTEAVPVLVAMVVEGAHDVEAAEVLGVLCRDDERASWIVNALTDELAAPTAETAVRLRLTQALIELPVDAAGEVLRRLVRDSDPAVARLASVFA</sequence>
<dbReference type="GO" id="GO:0003677">
    <property type="term" value="F:DNA binding"/>
    <property type="evidence" value="ECO:0007669"/>
    <property type="project" value="UniProtKB-KW"/>
</dbReference>
<evidence type="ECO:0000259" key="2">
    <source>
        <dbReference type="PROSITE" id="PS50937"/>
    </source>
</evidence>
<dbReference type="PANTHER" id="PTHR30204:SF93">
    <property type="entry name" value="HTH MERR-TYPE DOMAIN-CONTAINING PROTEIN"/>
    <property type="match status" value="1"/>
</dbReference>
<dbReference type="PROSITE" id="PS50937">
    <property type="entry name" value="HTH_MERR_2"/>
    <property type="match status" value="1"/>
</dbReference>
<dbReference type="SMART" id="SM00422">
    <property type="entry name" value="HTH_MERR"/>
    <property type="match status" value="1"/>
</dbReference>
<dbReference type="AlphaFoldDB" id="A0A1Q8VGB7"/>
<dbReference type="PANTHER" id="PTHR30204">
    <property type="entry name" value="REDOX-CYCLING DRUG-SENSING TRANSCRIPTIONAL ACTIVATOR SOXR"/>
    <property type="match status" value="1"/>
</dbReference>
<dbReference type="Gene3D" id="1.10.1660.10">
    <property type="match status" value="1"/>
</dbReference>